<dbReference type="Pfam" id="PF00078">
    <property type="entry name" value="RVT_1"/>
    <property type="match status" value="1"/>
</dbReference>
<dbReference type="InParanoid" id="A0A6J2Y0C9"/>
<dbReference type="AlphaFoldDB" id="A0A6J2Y0C9"/>
<keyword evidence="2" id="KW-1185">Reference proteome</keyword>
<dbReference type="InterPro" id="IPR000477">
    <property type="entry name" value="RT_dom"/>
</dbReference>
<accession>A0A6J2Y0C9</accession>
<dbReference type="GO" id="GO:0071897">
    <property type="term" value="P:DNA biosynthetic process"/>
    <property type="evidence" value="ECO:0007669"/>
    <property type="project" value="UniProtKB-ARBA"/>
</dbReference>
<organism evidence="2 3">
    <name type="scientific">Sitophilus oryzae</name>
    <name type="common">Rice weevil</name>
    <name type="synonym">Curculio oryzae</name>
    <dbReference type="NCBI Taxonomy" id="7048"/>
    <lineage>
        <taxon>Eukaryota</taxon>
        <taxon>Metazoa</taxon>
        <taxon>Ecdysozoa</taxon>
        <taxon>Arthropoda</taxon>
        <taxon>Hexapoda</taxon>
        <taxon>Insecta</taxon>
        <taxon>Pterygota</taxon>
        <taxon>Neoptera</taxon>
        <taxon>Endopterygota</taxon>
        <taxon>Coleoptera</taxon>
        <taxon>Polyphaga</taxon>
        <taxon>Cucujiformia</taxon>
        <taxon>Curculionidae</taxon>
        <taxon>Dryophthorinae</taxon>
        <taxon>Sitophilus</taxon>
    </lineage>
</organism>
<protein>
    <submittedName>
        <fullName evidence="3">Uncharacterized protein LOC115882457</fullName>
    </submittedName>
</protein>
<dbReference type="OrthoDB" id="6769313at2759"/>
<evidence type="ECO:0000259" key="1">
    <source>
        <dbReference type="Pfam" id="PF00078"/>
    </source>
</evidence>
<proteinExistence type="predicted"/>
<evidence type="ECO:0000313" key="3">
    <source>
        <dbReference type="RefSeq" id="XP_030756384.1"/>
    </source>
</evidence>
<dbReference type="Proteomes" id="UP000504635">
    <property type="component" value="Unplaced"/>
</dbReference>
<feature type="domain" description="Reverse transcriptase" evidence="1">
    <location>
        <begin position="329"/>
        <end position="407"/>
    </location>
</feature>
<gene>
    <name evidence="3" type="primary">LOC115882457</name>
</gene>
<dbReference type="PANTHER" id="PTHR47027">
    <property type="entry name" value="REVERSE TRANSCRIPTASE DOMAIN-CONTAINING PROTEIN"/>
    <property type="match status" value="1"/>
</dbReference>
<sequence length="408" mass="46891">MFWITVKGWNIWRYNKTLPYQTSVGDTVKHKKKVHISICPKKRPINICLKKLPEEVTAFEKPGEAEQISSNQLKAELKNLEYFIRNLELESFKGLIITAKEKWISEKCVELEDLQKKHDSFTLHKKIKELTGPAQRFCPLTIINSDGTLCSTVQEKIQVWEQHMKELYNDYREEPTVRPTVDQGPEILNSEVLQAIKQLKNHKSPGLDNIYPEILKLISEENVDILTRLFNKIYDRGNVPDDCLHSTFVPLPKKPSARHLSDYRLISLMSHALKVLLKIIHNRIYKKCEQESGYEQFGFKSGLGTREALFCLQLMVQKYTDQQKPIEEFGCVLSPSLFNVYSEAIFLEAFSSTDCGIKVNGEVINNIRFADDTVLIADSDTGLQSLVERLEGSCKKYGMKINSLKTKS</sequence>
<dbReference type="RefSeq" id="XP_030756384.1">
    <property type="nucleotide sequence ID" value="XM_030900524.1"/>
</dbReference>
<dbReference type="KEGG" id="soy:115882457"/>
<dbReference type="CDD" id="cd01650">
    <property type="entry name" value="RT_nLTR_like"/>
    <property type="match status" value="1"/>
</dbReference>
<dbReference type="SUPFAM" id="SSF56672">
    <property type="entry name" value="DNA/RNA polymerases"/>
    <property type="match status" value="1"/>
</dbReference>
<reference evidence="3" key="1">
    <citation type="submission" date="2025-08" db="UniProtKB">
        <authorList>
            <consortium name="RefSeq"/>
        </authorList>
    </citation>
    <scope>IDENTIFICATION</scope>
    <source>
        <tissue evidence="3">Gonads</tissue>
    </source>
</reference>
<dbReference type="InterPro" id="IPR043502">
    <property type="entry name" value="DNA/RNA_pol_sf"/>
</dbReference>
<evidence type="ECO:0000313" key="2">
    <source>
        <dbReference type="Proteomes" id="UP000504635"/>
    </source>
</evidence>
<name>A0A6J2Y0C9_SITOR</name>
<dbReference type="GeneID" id="115882457"/>
<dbReference type="PANTHER" id="PTHR47027:SF8">
    <property type="entry name" value="RIBONUCLEASE H"/>
    <property type="match status" value="1"/>
</dbReference>